<accession>A0A3N4KGX1</accession>
<dbReference type="AlphaFoldDB" id="A0A3N4KGX1"/>
<keyword evidence="2" id="KW-0472">Membrane</keyword>
<dbReference type="InParanoid" id="A0A3N4KGX1"/>
<feature type="compositionally biased region" description="Polar residues" evidence="1">
    <location>
        <begin position="360"/>
        <end position="370"/>
    </location>
</feature>
<reference evidence="3 4" key="1">
    <citation type="journal article" date="2018" name="Nat. Ecol. Evol.">
        <title>Pezizomycetes genomes reveal the molecular basis of ectomycorrhizal truffle lifestyle.</title>
        <authorList>
            <person name="Murat C."/>
            <person name="Payen T."/>
            <person name="Noel B."/>
            <person name="Kuo A."/>
            <person name="Morin E."/>
            <person name="Chen J."/>
            <person name="Kohler A."/>
            <person name="Krizsan K."/>
            <person name="Balestrini R."/>
            <person name="Da Silva C."/>
            <person name="Montanini B."/>
            <person name="Hainaut M."/>
            <person name="Levati E."/>
            <person name="Barry K.W."/>
            <person name="Belfiori B."/>
            <person name="Cichocki N."/>
            <person name="Clum A."/>
            <person name="Dockter R.B."/>
            <person name="Fauchery L."/>
            <person name="Guy J."/>
            <person name="Iotti M."/>
            <person name="Le Tacon F."/>
            <person name="Lindquist E.A."/>
            <person name="Lipzen A."/>
            <person name="Malagnac F."/>
            <person name="Mello A."/>
            <person name="Molinier V."/>
            <person name="Miyauchi S."/>
            <person name="Poulain J."/>
            <person name="Riccioni C."/>
            <person name="Rubini A."/>
            <person name="Sitrit Y."/>
            <person name="Splivallo R."/>
            <person name="Traeger S."/>
            <person name="Wang M."/>
            <person name="Zifcakova L."/>
            <person name="Wipf D."/>
            <person name="Zambonelli A."/>
            <person name="Paolocci F."/>
            <person name="Nowrousian M."/>
            <person name="Ottonello S."/>
            <person name="Baldrian P."/>
            <person name="Spatafora J.W."/>
            <person name="Henrissat B."/>
            <person name="Nagy L.G."/>
            <person name="Aury J.M."/>
            <person name="Wincker P."/>
            <person name="Grigoriev I.V."/>
            <person name="Bonfante P."/>
            <person name="Martin F.M."/>
        </authorList>
    </citation>
    <scope>NUCLEOTIDE SEQUENCE [LARGE SCALE GENOMIC DNA]</scope>
    <source>
        <strain evidence="3 4">CCBAS932</strain>
    </source>
</reference>
<evidence type="ECO:0000256" key="1">
    <source>
        <dbReference type="SAM" id="MobiDB-lite"/>
    </source>
</evidence>
<proteinExistence type="predicted"/>
<dbReference type="Proteomes" id="UP000277580">
    <property type="component" value="Unassembled WGS sequence"/>
</dbReference>
<sequence length="404" mass="43916">MSDLRFRFLSQSLNSIRVCQLIIIFVVPVHVSSTEYNEITDDGTTVQDTWKHADVDKCGGFWQEVGSLGDYRGPTKTSLAPNDGSLNGPPYPIIHYQGPACKRPKYCARLTRTLPDPNAIKSIDFLEFPPWYHREPPPHPGITVLPAEIPEGQISTFLGSLGHARSKGFVIPVNKEGVPGWEKRSLEKESVVVLVPESTGSGFVTSTKVLGTLVPTAGTIGGQTIHTPIPHRIKPFYGQTLTASTISNKPSSSPNSPFKESIKLASIQAFSQMGIVLIALLIITGVAVVFICVSSILKFPIPFLGRLKFGNIKKGAKKLKSQKTDTRDINFEDLVGNATLNPYARARYLRGTAEAINDDSSLQDGSQISGERTEKGISEDNTLAVATGSQSKLTGVKLRRTRSC</sequence>
<dbReference type="OrthoDB" id="10335358at2759"/>
<keyword evidence="2" id="KW-1133">Transmembrane helix</keyword>
<evidence type="ECO:0000313" key="4">
    <source>
        <dbReference type="Proteomes" id="UP000277580"/>
    </source>
</evidence>
<feature type="transmembrane region" description="Helical" evidence="2">
    <location>
        <begin position="273"/>
        <end position="297"/>
    </location>
</feature>
<organism evidence="3 4">
    <name type="scientific">Morchella conica CCBAS932</name>
    <dbReference type="NCBI Taxonomy" id="1392247"/>
    <lineage>
        <taxon>Eukaryota</taxon>
        <taxon>Fungi</taxon>
        <taxon>Dikarya</taxon>
        <taxon>Ascomycota</taxon>
        <taxon>Pezizomycotina</taxon>
        <taxon>Pezizomycetes</taxon>
        <taxon>Pezizales</taxon>
        <taxon>Morchellaceae</taxon>
        <taxon>Morchella</taxon>
    </lineage>
</organism>
<name>A0A3N4KGX1_9PEZI</name>
<evidence type="ECO:0000313" key="3">
    <source>
        <dbReference type="EMBL" id="RPB08698.1"/>
    </source>
</evidence>
<dbReference type="EMBL" id="ML119160">
    <property type="protein sequence ID" value="RPB08698.1"/>
    <property type="molecule type" value="Genomic_DNA"/>
</dbReference>
<feature type="region of interest" description="Disordered" evidence="1">
    <location>
        <begin position="360"/>
        <end position="381"/>
    </location>
</feature>
<keyword evidence="2" id="KW-0812">Transmembrane</keyword>
<protein>
    <submittedName>
        <fullName evidence="3">Uncharacterized protein</fullName>
    </submittedName>
</protein>
<gene>
    <name evidence="3" type="ORF">P167DRAFT_595557</name>
</gene>
<evidence type="ECO:0000256" key="2">
    <source>
        <dbReference type="SAM" id="Phobius"/>
    </source>
</evidence>
<keyword evidence="4" id="KW-1185">Reference proteome</keyword>